<evidence type="ECO:0000259" key="2">
    <source>
        <dbReference type="PROSITE" id="PS50106"/>
    </source>
</evidence>
<dbReference type="GO" id="GO:0004176">
    <property type="term" value="F:ATP-dependent peptidase activity"/>
    <property type="evidence" value="ECO:0007669"/>
    <property type="project" value="UniProtKB-UniRule"/>
</dbReference>
<dbReference type="Pfam" id="PF05362">
    <property type="entry name" value="Lon_C"/>
    <property type="match status" value="1"/>
</dbReference>
<dbReference type="SMART" id="SM00228">
    <property type="entry name" value="PDZ"/>
    <property type="match status" value="1"/>
</dbReference>
<feature type="domain" description="PDZ" evidence="2">
    <location>
        <begin position="140"/>
        <end position="196"/>
    </location>
</feature>
<dbReference type="InterPro" id="IPR001478">
    <property type="entry name" value="PDZ"/>
</dbReference>
<gene>
    <name evidence="4" type="ORF">HNR73_000941</name>
</gene>
<reference evidence="4 5" key="1">
    <citation type="submission" date="2020-08" db="EMBL/GenBank/DDBJ databases">
        <title>Genomic Encyclopedia of Type Strains, Phase IV (KMG-IV): sequencing the most valuable type-strain genomes for metagenomic binning, comparative biology and taxonomic classification.</title>
        <authorList>
            <person name="Goeker M."/>
        </authorList>
    </citation>
    <scope>NUCLEOTIDE SEQUENCE [LARGE SCALE GENOMIC DNA]</scope>
    <source>
        <strain evidence="4 5">YIM 65646</strain>
    </source>
</reference>
<dbReference type="EC" id="3.4.21.53" evidence="1"/>
<dbReference type="InterPro" id="IPR036034">
    <property type="entry name" value="PDZ_sf"/>
</dbReference>
<feature type="active site" evidence="1">
    <location>
        <position position="287"/>
    </location>
</feature>
<keyword evidence="5" id="KW-1185">Reference proteome</keyword>
<dbReference type="Proteomes" id="UP000548476">
    <property type="component" value="Unassembled WGS sequence"/>
</dbReference>
<dbReference type="GO" id="GO:0030163">
    <property type="term" value="P:protein catabolic process"/>
    <property type="evidence" value="ECO:0007669"/>
    <property type="project" value="InterPro"/>
</dbReference>
<evidence type="ECO:0000313" key="5">
    <source>
        <dbReference type="Proteomes" id="UP000548476"/>
    </source>
</evidence>
<dbReference type="GO" id="GO:0005524">
    <property type="term" value="F:ATP binding"/>
    <property type="evidence" value="ECO:0007669"/>
    <property type="project" value="InterPro"/>
</dbReference>
<dbReference type="InterPro" id="IPR008269">
    <property type="entry name" value="Lon_proteolytic"/>
</dbReference>
<dbReference type="PROSITE" id="PS50106">
    <property type="entry name" value="PDZ"/>
    <property type="match status" value="1"/>
</dbReference>
<feature type="active site" evidence="1">
    <location>
        <position position="242"/>
    </location>
</feature>
<dbReference type="InterPro" id="IPR014721">
    <property type="entry name" value="Ribsml_uS5_D2-typ_fold_subgr"/>
</dbReference>
<dbReference type="InterPro" id="IPR027065">
    <property type="entry name" value="Lon_Prtase"/>
</dbReference>
<evidence type="ECO:0000259" key="3">
    <source>
        <dbReference type="PROSITE" id="PS51786"/>
    </source>
</evidence>
<dbReference type="InterPro" id="IPR020568">
    <property type="entry name" value="Ribosomal_Su5_D2-typ_SF"/>
</dbReference>
<feature type="domain" description="Lon proteolytic" evidence="3">
    <location>
        <begin position="237"/>
        <end position="335"/>
    </location>
</feature>
<organism evidence="4 5">
    <name type="scientific">Phytomonospora endophytica</name>
    <dbReference type="NCBI Taxonomy" id="714109"/>
    <lineage>
        <taxon>Bacteria</taxon>
        <taxon>Bacillati</taxon>
        <taxon>Actinomycetota</taxon>
        <taxon>Actinomycetes</taxon>
        <taxon>Micromonosporales</taxon>
        <taxon>Micromonosporaceae</taxon>
        <taxon>Phytomonospora</taxon>
    </lineage>
</organism>
<name>A0A841FBD4_9ACTN</name>
<protein>
    <recommendedName>
        <fullName evidence="1">endopeptidase La</fullName>
        <ecNumber evidence="1">3.4.21.53</ecNumber>
    </recommendedName>
</protein>
<dbReference type="AlphaFoldDB" id="A0A841FBD4"/>
<dbReference type="SUPFAM" id="SSF50156">
    <property type="entry name" value="PDZ domain-like"/>
    <property type="match status" value="1"/>
</dbReference>
<comment type="similarity">
    <text evidence="1">Belongs to the peptidase S16 family.</text>
</comment>
<keyword evidence="1" id="KW-0645">Protease</keyword>
<keyword evidence="1" id="KW-0720">Serine protease</keyword>
<dbReference type="SUPFAM" id="SSF54211">
    <property type="entry name" value="Ribosomal protein S5 domain 2-like"/>
    <property type="match status" value="1"/>
</dbReference>
<accession>A0A841FBD4</accession>
<dbReference type="GO" id="GO:0004252">
    <property type="term" value="F:serine-type endopeptidase activity"/>
    <property type="evidence" value="ECO:0007669"/>
    <property type="project" value="UniProtKB-UniRule"/>
</dbReference>
<dbReference type="RefSeq" id="WP_184786005.1">
    <property type="nucleotide sequence ID" value="NZ_BONT01000022.1"/>
</dbReference>
<sequence>MKRRGWTVLLGAVFVALLTWQSLSVKVAYVALGPGPTVDTLGSVDTKDGEQRIITASPDHSTESTGELQLVTVRVYDEVELARAIFYWLSDEYAVVPRELIYPSDQTDEQIAQQQTEQWTQSQSSAETAALRVLGQPVRVVVTQITPGSAADGVLEAGDVITAVDGSPVTSAQNLAAQIATQPPGTEREITFTRDGKSEKAKATPGDGGQGSAFLGVSLEQQQDNPYDVKINTAGLDIGGPSAGLMFALGIIDRVDPADLTGGLNIAGTGEIDDDGVVGPIGGVAEKVIAAKDNGATVFLTPEANCPAAKGNVPDGLTLVKVGTLDEALSALSALREGKQPPLC</sequence>
<dbReference type="GO" id="GO:0006508">
    <property type="term" value="P:proteolysis"/>
    <property type="evidence" value="ECO:0007669"/>
    <property type="project" value="UniProtKB-KW"/>
</dbReference>
<dbReference type="Pfam" id="PF13180">
    <property type="entry name" value="PDZ_2"/>
    <property type="match status" value="1"/>
</dbReference>
<evidence type="ECO:0000313" key="4">
    <source>
        <dbReference type="EMBL" id="MBB6033094.1"/>
    </source>
</evidence>
<comment type="caution">
    <text evidence="4">The sequence shown here is derived from an EMBL/GenBank/DDBJ whole genome shotgun (WGS) entry which is preliminary data.</text>
</comment>
<dbReference type="PANTHER" id="PTHR10046">
    <property type="entry name" value="ATP DEPENDENT LON PROTEASE FAMILY MEMBER"/>
    <property type="match status" value="1"/>
</dbReference>
<dbReference type="EMBL" id="JACHGT010000002">
    <property type="protein sequence ID" value="MBB6033094.1"/>
    <property type="molecule type" value="Genomic_DNA"/>
</dbReference>
<dbReference type="Gene3D" id="3.30.230.10">
    <property type="match status" value="1"/>
</dbReference>
<keyword evidence="1" id="KW-0378">Hydrolase</keyword>
<proteinExistence type="inferred from homology"/>
<comment type="catalytic activity">
    <reaction evidence="1">
        <text>Hydrolysis of proteins in presence of ATP.</text>
        <dbReference type="EC" id="3.4.21.53"/>
    </reaction>
</comment>
<dbReference type="PROSITE" id="PS51786">
    <property type="entry name" value="LON_PROTEOLYTIC"/>
    <property type="match status" value="1"/>
</dbReference>
<evidence type="ECO:0000256" key="1">
    <source>
        <dbReference type="PROSITE-ProRule" id="PRU01122"/>
    </source>
</evidence>